<name>G1XND4_ARTOA</name>
<accession>G1XND4</accession>
<dbReference type="GeneID" id="22896919"/>
<keyword evidence="3" id="KW-1185">Reference proteome</keyword>
<dbReference type="HOGENOM" id="CLU_2183330_0_0_1"/>
<reference evidence="2 3" key="1">
    <citation type="journal article" date="2011" name="PLoS Pathog.">
        <title>Genomic and proteomic analyses of the fungus Arthrobotrys oligospora provide insights into nematode-trap formation.</title>
        <authorList>
            <person name="Yang J."/>
            <person name="Wang L."/>
            <person name="Ji X."/>
            <person name="Feng Y."/>
            <person name="Li X."/>
            <person name="Zou C."/>
            <person name="Xu J."/>
            <person name="Ren Y."/>
            <person name="Mi Q."/>
            <person name="Wu J."/>
            <person name="Liu S."/>
            <person name="Liu Y."/>
            <person name="Huang X."/>
            <person name="Wang H."/>
            <person name="Niu X."/>
            <person name="Li J."/>
            <person name="Liang L."/>
            <person name="Luo Y."/>
            <person name="Ji K."/>
            <person name="Zhou W."/>
            <person name="Yu Z."/>
            <person name="Li G."/>
            <person name="Liu Y."/>
            <person name="Li L."/>
            <person name="Qiao M."/>
            <person name="Feng L."/>
            <person name="Zhang K.-Q."/>
        </authorList>
    </citation>
    <scope>NUCLEOTIDE SEQUENCE [LARGE SCALE GENOMIC DNA]</scope>
    <source>
        <strain evidence="3">ATCC 24927 / CBS 115.81 / DSM 1491</strain>
    </source>
</reference>
<keyword evidence="1" id="KW-1133">Transmembrane helix</keyword>
<evidence type="ECO:0000313" key="3">
    <source>
        <dbReference type="Proteomes" id="UP000008784"/>
    </source>
</evidence>
<organism evidence="2 3">
    <name type="scientific">Arthrobotrys oligospora (strain ATCC 24927 / CBS 115.81 / DSM 1491)</name>
    <name type="common">Nematode-trapping fungus</name>
    <name type="synonym">Didymozoophaga oligospora</name>
    <dbReference type="NCBI Taxonomy" id="756982"/>
    <lineage>
        <taxon>Eukaryota</taxon>
        <taxon>Fungi</taxon>
        <taxon>Dikarya</taxon>
        <taxon>Ascomycota</taxon>
        <taxon>Pezizomycotina</taxon>
        <taxon>Orbiliomycetes</taxon>
        <taxon>Orbiliales</taxon>
        <taxon>Orbiliaceae</taxon>
        <taxon>Orbilia</taxon>
        <taxon>Orbilia oligospora</taxon>
    </lineage>
</organism>
<feature type="transmembrane region" description="Helical" evidence="1">
    <location>
        <begin position="12"/>
        <end position="32"/>
    </location>
</feature>
<dbReference type="InParanoid" id="G1XND4"/>
<comment type="caution">
    <text evidence="2">The sequence shown here is derived from an EMBL/GenBank/DDBJ whole genome shotgun (WGS) entry which is preliminary data.</text>
</comment>
<keyword evidence="1" id="KW-0472">Membrane</keyword>
<dbReference type="RefSeq" id="XP_011126031.1">
    <property type="nucleotide sequence ID" value="XM_011127729.1"/>
</dbReference>
<protein>
    <submittedName>
        <fullName evidence="2">Uncharacterized protein</fullName>
    </submittedName>
</protein>
<dbReference type="EMBL" id="ADOT01000260">
    <property type="protein sequence ID" value="EGX45393.1"/>
    <property type="molecule type" value="Genomic_DNA"/>
</dbReference>
<proteinExistence type="predicted"/>
<dbReference type="STRING" id="756982.G1XND4"/>
<evidence type="ECO:0000256" key="1">
    <source>
        <dbReference type="SAM" id="Phobius"/>
    </source>
</evidence>
<dbReference type="AlphaFoldDB" id="G1XND4"/>
<sequence>MLTASQAIGLKLFLFILAVVVVVFKQAVRWWLQTKFGWTDIFITLCVALYLAEEVIAIELHRLNFFNMPVANFSVNGYPDLLKNTEDKDKLSIMLRVRLTQTWVNRFQR</sequence>
<evidence type="ECO:0000313" key="2">
    <source>
        <dbReference type="EMBL" id="EGX45393.1"/>
    </source>
</evidence>
<gene>
    <name evidence="2" type="ORF">AOL_s00170g100</name>
</gene>
<feature type="transmembrane region" description="Helical" evidence="1">
    <location>
        <begin position="38"/>
        <end position="58"/>
    </location>
</feature>
<keyword evidence="1" id="KW-0812">Transmembrane</keyword>
<dbReference type="Proteomes" id="UP000008784">
    <property type="component" value="Unassembled WGS sequence"/>
</dbReference>